<gene>
    <name evidence="2" type="ORF">ACFFV7_49345</name>
</gene>
<accession>A0ABV5IZV1</accession>
<organism evidence="2 3">
    <name type="scientific">Nonomuraea spiralis</name>
    <dbReference type="NCBI Taxonomy" id="46182"/>
    <lineage>
        <taxon>Bacteria</taxon>
        <taxon>Bacillati</taxon>
        <taxon>Actinomycetota</taxon>
        <taxon>Actinomycetes</taxon>
        <taxon>Streptosporangiales</taxon>
        <taxon>Streptosporangiaceae</taxon>
        <taxon>Nonomuraea</taxon>
    </lineage>
</organism>
<sequence>MNVDVAVVGAGPAGLATAYALDRAGLTVRVLESDEAVGGRMRTLRARGCLIDTGAEMLPSAAGYPATWRLIRALGLDADAVPRVRDALGVWRDGRVHPHVGRPLGLLTGAGLPPRARLDLVRLRLRLARRRPGPATTVADLVGKYHPDLREFLVEPLVAGFFGWDPRRSAAAVFAEHLTTAGSTNTWHTYRDGMDSLARALAVGLDVVTGHEVTGVVTCPGGVRLESPRGSVTARAAVLAVPAPVAARLHPGAPPDERAYLEACTYAPMLRLSLVLNRPAAAGWRGFATLVPATEDPVLNVITADHRKHPGRAPAGRGLISLVTSPYGTATLMGERDEKVADQLVGRAERFVPGLASRVARFHVHRFPYGLPEATPRALALRAAFEGRPGSAVEYAGDWVALRPCSEGAVAAAERTAARVLARLT</sequence>
<dbReference type="Gene3D" id="3.50.50.60">
    <property type="entry name" value="FAD/NAD(P)-binding domain"/>
    <property type="match status" value="1"/>
</dbReference>
<dbReference type="InterPro" id="IPR002937">
    <property type="entry name" value="Amino_oxidase"/>
</dbReference>
<comment type="caution">
    <text evidence="2">The sequence shown here is derived from an EMBL/GenBank/DDBJ whole genome shotgun (WGS) entry which is preliminary data.</text>
</comment>
<protein>
    <submittedName>
        <fullName evidence="2">Protoporphyrinogen/coproporphyrinogen oxidase</fullName>
    </submittedName>
</protein>
<dbReference type="EMBL" id="JBHMEI010000098">
    <property type="protein sequence ID" value="MFB9209264.1"/>
    <property type="molecule type" value="Genomic_DNA"/>
</dbReference>
<dbReference type="Proteomes" id="UP001589647">
    <property type="component" value="Unassembled WGS sequence"/>
</dbReference>
<keyword evidence="3" id="KW-1185">Reference proteome</keyword>
<dbReference type="SUPFAM" id="SSF54373">
    <property type="entry name" value="FAD-linked reductases, C-terminal domain"/>
    <property type="match status" value="1"/>
</dbReference>
<dbReference type="PANTHER" id="PTHR42923:SF3">
    <property type="entry name" value="PROTOPORPHYRINOGEN OXIDASE"/>
    <property type="match status" value="1"/>
</dbReference>
<dbReference type="InterPro" id="IPR050464">
    <property type="entry name" value="Zeta_carotene_desat/Oxidored"/>
</dbReference>
<dbReference type="Pfam" id="PF01593">
    <property type="entry name" value="Amino_oxidase"/>
    <property type="match status" value="1"/>
</dbReference>
<dbReference type="PRINTS" id="PR00419">
    <property type="entry name" value="ADXRDTASE"/>
</dbReference>
<dbReference type="Gene3D" id="1.10.3110.10">
    <property type="entry name" value="protoporphyrinogen ix oxidase, domain 3"/>
    <property type="match status" value="1"/>
</dbReference>
<feature type="domain" description="Amine oxidase" evidence="1">
    <location>
        <begin position="13"/>
        <end position="421"/>
    </location>
</feature>
<dbReference type="PANTHER" id="PTHR42923">
    <property type="entry name" value="PROTOPORPHYRINOGEN OXIDASE"/>
    <property type="match status" value="1"/>
</dbReference>
<dbReference type="SUPFAM" id="SSF51905">
    <property type="entry name" value="FAD/NAD(P)-binding domain"/>
    <property type="match status" value="1"/>
</dbReference>
<evidence type="ECO:0000259" key="1">
    <source>
        <dbReference type="Pfam" id="PF01593"/>
    </source>
</evidence>
<dbReference type="RefSeq" id="WP_189652984.1">
    <property type="nucleotide sequence ID" value="NZ_BMRC01000034.1"/>
</dbReference>
<dbReference type="Gene3D" id="3.90.660.20">
    <property type="entry name" value="Protoporphyrinogen oxidase, mitochondrial, domain 2"/>
    <property type="match status" value="1"/>
</dbReference>
<dbReference type="InterPro" id="IPR036188">
    <property type="entry name" value="FAD/NAD-bd_sf"/>
</dbReference>
<evidence type="ECO:0000313" key="3">
    <source>
        <dbReference type="Proteomes" id="UP001589647"/>
    </source>
</evidence>
<reference evidence="2 3" key="1">
    <citation type="submission" date="2024-09" db="EMBL/GenBank/DDBJ databases">
        <authorList>
            <person name="Sun Q."/>
            <person name="Mori K."/>
        </authorList>
    </citation>
    <scope>NUCLEOTIDE SEQUENCE [LARGE SCALE GENOMIC DNA]</scope>
    <source>
        <strain evidence="2 3">CCM 3426</strain>
    </source>
</reference>
<name>A0ABV5IZV1_9ACTN</name>
<proteinExistence type="predicted"/>
<evidence type="ECO:0000313" key="2">
    <source>
        <dbReference type="EMBL" id="MFB9209264.1"/>
    </source>
</evidence>